<proteinExistence type="predicted"/>
<evidence type="ECO:0000256" key="1">
    <source>
        <dbReference type="SAM" id="MobiDB-lite"/>
    </source>
</evidence>
<protein>
    <submittedName>
        <fullName evidence="2">Mlr0152 protein</fullName>
    </submittedName>
</protein>
<dbReference type="Proteomes" id="UP000000552">
    <property type="component" value="Chromosome"/>
</dbReference>
<name>Q98NG2_RHILO</name>
<gene>
    <name evidence="2" type="ordered locus">mlr0152</name>
</gene>
<sequence length="127" mass="14062">MEIPSTFRHAPWSAGTLDQCGAKRMSVGTALEQLLRLIHRRAMKLAMLPEDERDSHYDRIRLSCCAAAEHIGQDPDQAAITANDMVEFVRALVGIIEMGSGPDHERNADQRSPMLPSGGQEHVTTRI</sequence>
<accession>Q98NG2</accession>
<feature type="region of interest" description="Disordered" evidence="1">
    <location>
        <begin position="101"/>
        <end position="127"/>
    </location>
</feature>
<evidence type="ECO:0000313" key="2">
    <source>
        <dbReference type="EMBL" id="BAB47799.1"/>
    </source>
</evidence>
<dbReference type="HOGENOM" id="CLU_2260409_0_0_5"/>
<evidence type="ECO:0000313" key="3">
    <source>
        <dbReference type="Proteomes" id="UP000000552"/>
    </source>
</evidence>
<reference evidence="2 3" key="1">
    <citation type="journal article" date="2000" name="DNA Res.">
        <title>Complete genome structure of the nitrogen-fixing symbiotic bacterium Mesorhizobium loti.</title>
        <authorList>
            <person name="Kaneko T."/>
            <person name="Nakamura Y."/>
            <person name="Sato S."/>
            <person name="Asamizu E."/>
            <person name="Kato T."/>
            <person name="Sasamoto S."/>
            <person name="Watanabe A."/>
            <person name="Idesawa K."/>
            <person name="Ishikawa A."/>
            <person name="Kawashima K."/>
            <person name="Kimura T."/>
            <person name="Kishida Y."/>
            <person name="Kiyokawa C."/>
            <person name="Kohara M."/>
            <person name="Matsumoto M."/>
            <person name="Matsuno A."/>
            <person name="Mochizuki Y."/>
            <person name="Nakayama S."/>
            <person name="Nakazaki N."/>
            <person name="Shimpo S."/>
            <person name="Sugimoto M."/>
            <person name="Takeuchi C."/>
            <person name="Yamada M."/>
            <person name="Tabata S."/>
        </authorList>
    </citation>
    <scope>NUCLEOTIDE SEQUENCE [LARGE SCALE GENOMIC DNA]</scope>
    <source>
        <strain evidence="3">LMG 29417 / CECT 9101 / MAFF 303099</strain>
    </source>
</reference>
<dbReference type="EMBL" id="BA000012">
    <property type="protein sequence ID" value="BAB47799.1"/>
    <property type="molecule type" value="Genomic_DNA"/>
</dbReference>
<dbReference type="AlphaFoldDB" id="Q98NG2"/>
<dbReference type="KEGG" id="mlo:mlr0152"/>
<organism evidence="2 3">
    <name type="scientific">Mesorhizobium japonicum (strain LMG 29417 / CECT 9101 / MAFF 303099)</name>
    <name type="common">Mesorhizobium loti (strain MAFF 303099)</name>
    <dbReference type="NCBI Taxonomy" id="266835"/>
    <lineage>
        <taxon>Bacteria</taxon>
        <taxon>Pseudomonadati</taxon>
        <taxon>Pseudomonadota</taxon>
        <taxon>Alphaproteobacteria</taxon>
        <taxon>Hyphomicrobiales</taxon>
        <taxon>Phyllobacteriaceae</taxon>
        <taxon>Mesorhizobium</taxon>
    </lineage>
</organism>